<evidence type="ECO:0000256" key="13">
    <source>
        <dbReference type="ARBA" id="ARBA00042775"/>
    </source>
</evidence>
<reference evidence="17 18" key="6">
    <citation type="journal article" date="2011" name="Appl. Environ. Microbiol.">
        <title>Involvement of the azorhizobial chromosome partition gene (parA) in the onset of bacteroid differentiation during Sesbania rostrata stem nodule development.</title>
        <authorList>
            <person name="Liu CT."/>
            <person name="Lee KB."/>
            <person name="Wang YS."/>
            <person name="Peng MH."/>
            <person name="Lee KT."/>
            <person name="Suzuki S."/>
            <person name="Suzuki T."/>
            <person name="Oyaizu H."/>
        </authorList>
    </citation>
    <scope>NUCLEOTIDE SEQUENCE [LARGE SCALE GENOMIC DNA]</scope>
    <source>
        <strain evidence="18">ATCC 43989 / DSM 5975 / JCM 20966 / LMG 6465 / NBRC 14845 / NCIMB 13405 / ORS 571</strain>
    </source>
</reference>
<evidence type="ECO:0000256" key="8">
    <source>
        <dbReference type="ARBA" id="ARBA00023186"/>
    </source>
</evidence>
<reference evidence="18" key="2">
    <citation type="submission" date="2007-04" db="EMBL/GenBank/DDBJ databases">
        <title>Complete genome sequence of the nitrogen-fixing bacterium Azorhizobium caulinodans ORS571.</title>
        <authorList>
            <person name="Lee K.B."/>
            <person name="Backer P.D."/>
            <person name="Aono T."/>
            <person name="Liu C.T."/>
            <person name="Suzuki S."/>
            <person name="Suzuki T."/>
            <person name="Kaneko T."/>
            <person name="Yamada M."/>
            <person name="Tabata S."/>
            <person name="Kupfer D.M."/>
            <person name="Najar F.Z."/>
            <person name="Wiley G.B."/>
            <person name="Roe B."/>
            <person name="Binnewies T."/>
            <person name="Ussery D."/>
            <person name="Vereecke D."/>
            <person name="Gevers D."/>
            <person name="Holsters M."/>
            <person name="Oyaizu H."/>
        </authorList>
    </citation>
    <scope>NUCLEOTIDE SEQUENCE [LARGE SCALE GENOMIC DNA]</scope>
    <source>
        <strain evidence="18">ATCC 43989 / DSM 5975 / JCM 20966 / LMG 6465 / NBRC 14845 / NCIMB 13405 / ORS 571</strain>
    </source>
</reference>
<dbReference type="Gene3D" id="1.10.4030.10">
    <property type="entry name" value="Porin chaperone SurA, peptide-binding domain"/>
    <property type="match status" value="1"/>
</dbReference>
<keyword evidence="4" id="KW-0997">Cell inner membrane</keyword>
<evidence type="ECO:0000313" key="17">
    <source>
        <dbReference type="EMBL" id="BAF88207.1"/>
    </source>
</evidence>
<dbReference type="EMBL" id="AP009384">
    <property type="protein sequence ID" value="BAF88207.1"/>
    <property type="molecule type" value="Genomic_DNA"/>
</dbReference>
<evidence type="ECO:0000313" key="18">
    <source>
        <dbReference type="Proteomes" id="UP000000270"/>
    </source>
</evidence>
<evidence type="ECO:0000256" key="14">
    <source>
        <dbReference type="PROSITE-ProRule" id="PRU00278"/>
    </source>
</evidence>
<dbReference type="Proteomes" id="UP000000270">
    <property type="component" value="Chromosome"/>
</dbReference>
<evidence type="ECO:0000256" key="6">
    <source>
        <dbReference type="ARBA" id="ARBA00022989"/>
    </source>
</evidence>
<evidence type="ECO:0000256" key="10">
    <source>
        <dbReference type="ARBA" id="ARBA00031484"/>
    </source>
</evidence>
<feature type="transmembrane region" description="Helical" evidence="15">
    <location>
        <begin position="21"/>
        <end position="43"/>
    </location>
</feature>
<dbReference type="SUPFAM" id="SSF54534">
    <property type="entry name" value="FKBP-like"/>
    <property type="match status" value="1"/>
</dbReference>
<keyword evidence="14" id="KW-0413">Isomerase</keyword>
<name>A8I847_AZOC5</name>
<keyword evidence="14" id="KW-0697">Rotamase</keyword>
<dbReference type="GO" id="GO:0005886">
    <property type="term" value="C:plasma membrane"/>
    <property type="evidence" value="ECO:0007669"/>
    <property type="project" value="UniProtKB-SubCell"/>
</dbReference>
<dbReference type="HOGENOM" id="CLU_023843_2_1_5"/>
<proteinExistence type="inferred from homology"/>
<evidence type="ECO:0000256" key="7">
    <source>
        <dbReference type="ARBA" id="ARBA00023136"/>
    </source>
</evidence>
<dbReference type="PANTHER" id="PTHR47529:SF1">
    <property type="entry name" value="PERIPLASMIC CHAPERONE PPID"/>
    <property type="match status" value="1"/>
</dbReference>
<dbReference type="PROSITE" id="PS50198">
    <property type="entry name" value="PPIC_PPIASE_2"/>
    <property type="match status" value="1"/>
</dbReference>
<comment type="subcellular location">
    <subcellularLocation>
        <location evidence="1">Cell inner membrane</location>
        <topology evidence="1">Single-pass type II membrane protein</topology>
        <orientation evidence="1">Periplasmic side</orientation>
    </subcellularLocation>
</comment>
<reference evidence="17 18" key="5">
    <citation type="journal article" date="2010" name="Appl. Environ. Microbiol.">
        <title>phrR-like gene praR of Azorhizobium caulinodans ORS571 is essential for symbiosis with Sesbania rostrata and is involved in expression of reb genes.</title>
        <authorList>
            <person name="Akiba N."/>
            <person name="Aono T."/>
            <person name="Toyazaki H."/>
            <person name="Sato S."/>
            <person name="Oyaizu H."/>
        </authorList>
    </citation>
    <scope>NUCLEOTIDE SEQUENCE [LARGE SCALE GENOMIC DNA]</scope>
    <source>
        <strain evidence="18">ATCC 43989 / DSM 5975 / JCM 20966 / LMG 6465 / NBRC 14845 / NCIMB 13405 / ORS 571</strain>
    </source>
</reference>
<protein>
    <recommendedName>
        <fullName evidence="2">Parvulin-like PPIase</fullName>
    </recommendedName>
    <alternativeName>
        <fullName evidence="9">Peptidyl-prolyl cis-trans isomerase plp</fullName>
    </alternativeName>
    <alternativeName>
        <fullName evidence="12">Periplasmic chaperone PpiD</fullName>
    </alternativeName>
    <alternativeName>
        <fullName evidence="13">Periplasmic folding chaperone</fullName>
    </alternativeName>
    <alternativeName>
        <fullName evidence="10">Rotamase plp</fullName>
    </alternativeName>
</protein>
<dbReference type="KEGG" id="azc:AZC_2209"/>
<dbReference type="eggNOG" id="COG0760">
    <property type="taxonomic scope" value="Bacteria"/>
</dbReference>
<reference evidence="17 18" key="3">
    <citation type="journal article" date="2008" name="BMC Genomics">
        <title>The genome of the versatile nitrogen fixer Azorhizobium caulinodans ORS571.</title>
        <authorList>
            <person name="Lee KB."/>
            <person name="Backer P.D."/>
            <person name="Aono T."/>
            <person name="Liu CT."/>
            <person name="Suzuki S."/>
            <person name="Suzuki T."/>
            <person name="Kaneko T."/>
            <person name="Yamada M."/>
            <person name="Tabata S."/>
            <person name="Kupfer D.M."/>
            <person name="Najar F.Z."/>
            <person name="Wiley G.B."/>
            <person name="Roe B."/>
            <person name="Binnewies T.T."/>
            <person name="Ussery D.W."/>
            <person name="D'Haeze W."/>
            <person name="Herder J.D."/>
            <person name="Gevers D."/>
            <person name="Vereecke D."/>
            <person name="Holsters M."/>
            <person name="Oyaizu H."/>
        </authorList>
    </citation>
    <scope>NUCLEOTIDE SEQUENCE [LARGE SCALE GENOMIC DNA]</scope>
    <source>
        <strain evidence="18">ATCC 43989 / DSM 5975 / JCM 20966 / LMG 6465 / NBRC 14845 / NCIMB 13405 / ORS 571</strain>
    </source>
</reference>
<reference evidence="17 18" key="4">
    <citation type="journal article" date="2009" name="Appl. Environ. Microbiol.">
        <title>Comparative genome-wide transcriptional profiling of Azorhizobium caulinodans ORS571 grown under free-living and symbiotic conditions.</title>
        <authorList>
            <person name="Tsukada S."/>
            <person name="Aono T."/>
            <person name="Akiba N."/>
            <person name="Lee KB."/>
            <person name="Liu CT."/>
            <person name="Toyazaki H."/>
            <person name="Oyaizu H."/>
        </authorList>
    </citation>
    <scope>NUCLEOTIDE SEQUENCE [LARGE SCALE GENOMIC DNA]</scope>
    <source>
        <strain evidence="18">ATCC 43989 / DSM 5975 / JCM 20966 / LMG 6465 / NBRC 14845 / NCIMB 13405 / ORS 571</strain>
    </source>
</reference>
<reference evidence="17 18" key="1">
    <citation type="journal article" date="2007" name="Appl. Environ. Microbiol.">
        <title>Rhizobial factors required for stem nodule maturation and maintenance in Sesbania rostrata-Azorhizobium caulinodans ORS571 symbiosis.</title>
        <authorList>
            <person name="Suzuki S."/>
            <person name="Aono T."/>
            <person name="Lee KB."/>
            <person name="Suzuki T."/>
            <person name="Liu CT."/>
            <person name="Miwa H."/>
            <person name="Wakao S."/>
            <person name="Iki T."/>
            <person name="Oyaizu H."/>
        </authorList>
    </citation>
    <scope>NUCLEOTIDE SEQUENCE [LARGE SCALE GENOMIC DNA]</scope>
    <source>
        <strain evidence="18">ATCC 43989 / DSM 5975 / JCM 20966 / LMG 6465 / NBRC 14845 / NCIMB 13405 / ORS 571</strain>
    </source>
</reference>
<evidence type="ECO:0000256" key="15">
    <source>
        <dbReference type="SAM" id="Phobius"/>
    </source>
</evidence>
<dbReference type="AlphaFoldDB" id="A8I847"/>
<gene>
    <name evidence="17" type="ordered locus">AZC_2209</name>
</gene>
<accession>A8I847</accession>
<sequence>MLLEPDRTMVLQNLRKGASGLIAKVFLLVLTVSFVLWGISGVFTNYSTGTVAEIGGTQISTDAYRQQYLDQIQRIGRQAGRAITPDQARAFGFDRQVLNQMITEATLDEAARKLGLGMSDALIADSIRDNPALRPPGATAFDPAYFQQLLQANGLTEQRFLASERKRVLRQQLIESLGGARAPEVLKTAVHSFENEERAVSYLDVTSSSVPAPAAPTDEQLKAYYDGHKVVFRAPEYRKLTLLVLTPATLAPWIQISDADAKAAYDRNAARFGTPEQRDVQQIVFPSEADAKAALDKIKGGTSFADIAKARGLSDKDTNLGLVAKSAIIDPKVADAAFALPADGTSDPVQGRFGYALVHVTTIVPATVKPFAEVEAGLRRDLALERARRELLDKHDAIEDERSSGASLSETAQKLGLTPEVVDAVDRSGREPSGAEVTDIPDRVNVLSAAFSSRPGVDNDPIQLAQNGGYVWFDVNEVTPSRERPFDEVREQVASRWSEDEVVRAVEAKAKGLLTELEAGKSMADVASANGLEVKTASGLKRGRAEGDFTTEAVAKVFGVALNGYGVALGTANAEQLVFQVTKVESPPSANDIRIDNQLQQQVENDILQQYLTALQGQIGLTINQRAVQQAVGANQVN</sequence>
<evidence type="ECO:0000256" key="1">
    <source>
        <dbReference type="ARBA" id="ARBA00004382"/>
    </source>
</evidence>
<keyword evidence="18" id="KW-1185">Reference proteome</keyword>
<dbReference type="InterPro" id="IPR052029">
    <property type="entry name" value="PpiD_chaperone"/>
</dbReference>
<keyword evidence="6 15" id="KW-1133">Transmembrane helix</keyword>
<organism evidence="17 18">
    <name type="scientific">Azorhizobium caulinodans (strain ATCC 43989 / DSM 5975 / JCM 20966 / LMG 6465 / NBRC 14845 / NCIMB 13405 / ORS 571)</name>
    <dbReference type="NCBI Taxonomy" id="438753"/>
    <lineage>
        <taxon>Bacteria</taxon>
        <taxon>Pseudomonadati</taxon>
        <taxon>Pseudomonadota</taxon>
        <taxon>Alphaproteobacteria</taxon>
        <taxon>Hyphomicrobiales</taxon>
        <taxon>Xanthobacteraceae</taxon>
        <taxon>Azorhizobium</taxon>
    </lineage>
</organism>
<dbReference type="Pfam" id="PF13145">
    <property type="entry name" value="Rotamase_2"/>
    <property type="match status" value="1"/>
</dbReference>
<feature type="domain" description="PpiC" evidence="16">
    <location>
        <begin position="275"/>
        <end position="362"/>
    </location>
</feature>
<keyword evidence="3" id="KW-1003">Cell membrane</keyword>
<dbReference type="InterPro" id="IPR000297">
    <property type="entry name" value="PPIase_PpiC"/>
</dbReference>
<evidence type="ECO:0000256" key="5">
    <source>
        <dbReference type="ARBA" id="ARBA00022692"/>
    </source>
</evidence>
<evidence type="ECO:0000256" key="4">
    <source>
        <dbReference type="ARBA" id="ARBA00022519"/>
    </source>
</evidence>
<keyword evidence="7 15" id="KW-0472">Membrane</keyword>
<comment type="similarity">
    <text evidence="11">Belongs to the PpiD chaperone family.</text>
</comment>
<keyword evidence="5 15" id="KW-0812">Transmembrane</keyword>
<evidence type="ECO:0000256" key="9">
    <source>
        <dbReference type="ARBA" id="ARBA00030642"/>
    </source>
</evidence>
<keyword evidence="8" id="KW-0143">Chaperone</keyword>
<dbReference type="Pfam" id="PF13624">
    <property type="entry name" value="SurA_N_3"/>
    <property type="match status" value="1"/>
</dbReference>
<evidence type="ECO:0000259" key="16">
    <source>
        <dbReference type="PROSITE" id="PS50198"/>
    </source>
</evidence>
<dbReference type="PANTHER" id="PTHR47529">
    <property type="entry name" value="PEPTIDYL-PROLYL CIS-TRANS ISOMERASE D"/>
    <property type="match status" value="1"/>
</dbReference>
<dbReference type="SUPFAM" id="SSF109998">
    <property type="entry name" value="Triger factor/SurA peptide-binding domain-like"/>
    <property type="match status" value="1"/>
</dbReference>
<evidence type="ECO:0000256" key="12">
    <source>
        <dbReference type="ARBA" id="ARBA00040743"/>
    </source>
</evidence>
<evidence type="ECO:0000256" key="2">
    <source>
        <dbReference type="ARBA" id="ARBA00018370"/>
    </source>
</evidence>
<dbReference type="InterPro" id="IPR046357">
    <property type="entry name" value="PPIase_dom_sf"/>
</dbReference>
<dbReference type="Gene3D" id="3.10.50.40">
    <property type="match status" value="1"/>
</dbReference>
<dbReference type="InterPro" id="IPR027304">
    <property type="entry name" value="Trigger_fact/SurA_dom_sf"/>
</dbReference>
<evidence type="ECO:0000256" key="11">
    <source>
        <dbReference type="ARBA" id="ARBA00038408"/>
    </source>
</evidence>
<evidence type="ECO:0000256" key="3">
    <source>
        <dbReference type="ARBA" id="ARBA00022475"/>
    </source>
</evidence>
<dbReference type="STRING" id="438753.AZC_2209"/>
<dbReference type="GO" id="GO:0003755">
    <property type="term" value="F:peptidyl-prolyl cis-trans isomerase activity"/>
    <property type="evidence" value="ECO:0007669"/>
    <property type="project" value="UniProtKB-KW"/>
</dbReference>